<feature type="non-terminal residue" evidence="2">
    <location>
        <position position="209"/>
    </location>
</feature>
<feature type="transmembrane region" description="Helical" evidence="1">
    <location>
        <begin position="143"/>
        <end position="168"/>
    </location>
</feature>
<evidence type="ECO:0000313" key="3">
    <source>
        <dbReference type="Proteomes" id="UP001626550"/>
    </source>
</evidence>
<dbReference type="EMBL" id="JBJKFK010003118">
    <property type="protein sequence ID" value="KAL3310245.1"/>
    <property type="molecule type" value="Genomic_DNA"/>
</dbReference>
<dbReference type="AlphaFoldDB" id="A0ABD2PRZ7"/>
<name>A0ABD2PRZ7_9PLAT</name>
<keyword evidence="1" id="KW-1133">Transmembrane helix</keyword>
<keyword evidence="1" id="KW-0812">Transmembrane</keyword>
<comment type="caution">
    <text evidence="2">The sequence shown here is derived from an EMBL/GenBank/DDBJ whole genome shotgun (WGS) entry which is preliminary data.</text>
</comment>
<evidence type="ECO:0000256" key="1">
    <source>
        <dbReference type="SAM" id="Phobius"/>
    </source>
</evidence>
<proteinExistence type="predicted"/>
<accession>A0ABD2PRZ7</accession>
<protein>
    <submittedName>
        <fullName evidence="2">Uncharacterized protein</fullName>
    </submittedName>
</protein>
<keyword evidence="3" id="KW-1185">Reference proteome</keyword>
<evidence type="ECO:0000313" key="2">
    <source>
        <dbReference type="EMBL" id="KAL3310245.1"/>
    </source>
</evidence>
<organism evidence="2 3">
    <name type="scientific">Cichlidogyrus casuarinus</name>
    <dbReference type="NCBI Taxonomy" id="1844966"/>
    <lineage>
        <taxon>Eukaryota</taxon>
        <taxon>Metazoa</taxon>
        <taxon>Spiralia</taxon>
        <taxon>Lophotrochozoa</taxon>
        <taxon>Platyhelminthes</taxon>
        <taxon>Monogenea</taxon>
        <taxon>Monopisthocotylea</taxon>
        <taxon>Dactylogyridea</taxon>
        <taxon>Ancyrocephalidae</taxon>
        <taxon>Cichlidogyrus</taxon>
    </lineage>
</organism>
<keyword evidence="1" id="KW-0472">Membrane</keyword>
<sequence length="209" mass="24241">MTSRLVQRVSFHAWHTHVVIKQKRAGSNNRSFSASPNNYRRNVRCPSQSQYFSQHLTKKSKIRQPTWSHDDIHANNFDDMFELSNRKDSINRISKSIPPVPNEKYSNGPIVPCDYQISAISTYPSVHKKKLQSRKTCRTWKDLLYILAWLLTLYSTLILLLVAMLTLFTGHVLTVNYPHLTGMDSALRLEPGLSYVPVVDFRNNLIHFR</sequence>
<dbReference type="Proteomes" id="UP001626550">
    <property type="component" value="Unassembled WGS sequence"/>
</dbReference>
<reference evidence="2 3" key="1">
    <citation type="submission" date="2024-11" db="EMBL/GenBank/DDBJ databases">
        <title>Adaptive evolution of stress response genes in parasites aligns with host niche diversity.</title>
        <authorList>
            <person name="Hahn C."/>
            <person name="Resl P."/>
        </authorList>
    </citation>
    <scope>NUCLEOTIDE SEQUENCE [LARGE SCALE GENOMIC DNA]</scope>
    <source>
        <strain evidence="2">EGGRZ-B1_66</strain>
        <tissue evidence="2">Body</tissue>
    </source>
</reference>
<gene>
    <name evidence="2" type="ORF">Ciccas_011193</name>
</gene>